<feature type="signal peptide" evidence="1">
    <location>
        <begin position="1"/>
        <end position="26"/>
    </location>
</feature>
<comment type="caution">
    <text evidence="3">The sequence shown here is derived from an EMBL/GenBank/DDBJ whole genome shotgun (WGS) entry which is preliminary data.</text>
</comment>
<evidence type="ECO:0000313" key="3">
    <source>
        <dbReference type="EMBL" id="KAL3088291.1"/>
    </source>
</evidence>
<name>A0ABD2JCD7_9BILA</name>
<evidence type="ECO:0000259" key="2">
    <source>
        <dbReference type="Pfam" id="PF01764"/>
    </source>
</evidence>
<reference evidence="3 4" key="1">
    <citation type="submission" date="2024-10" db="EMBL/GenBank/DDBJ databases">
        <authorList>
            <person name="Kim D."/>
        </authorList>
    </citation>
    <scope>NUCLEOTIDE SEQUENCE [LARGE SCALE GENOMIC DNA]</scope>
    <source>
        <strain evidence="3">BH-2024</strain>
    </source>
</reference>
<dbReference type="InterPro" id="IPR002921">
    <property type="entry name" value="Fungal_lipase-type"/>
</dbReference>
<dbReference type="AlphaFoldDB" id="A0ABD2JCD7"/>
<evidence type="ECO:0000256" key="1">
    <source>
        <dbReference type="SAM" id="SignalP"/>
    </source>
</evidence>
<feature type="chain" id="PRO_5044829103" description="Fungal lipase-type domain-containing protein" evidence="1">
    <location>
        <begin position="27"/>
        <end position="389"/>
    </location>
</feature>
<protein>
    <recommendedName>
        <fullName evidence="2">Fungal lipase-type domain-containing protein</fullName>
    </recommendedName>
</protein>
<keyword evidence="1" id="KW-0732">Signal</keyword>
<dbReference type="PANTHER" id="PTHR45908:SF15">
    <property type="entry name" value="FUNGAL LIPASE-LIKE DOMAIN-CONTAINING PROTEIN"/>
    <property type="match status" value="1"/>
</dbReference>
<dbReference type="CDD" id="cd00519">
    <property type="entry name" value="Lipase_3"/>
    <property type="match status" value="1"/>
</dbReference>
<keyword evidence="4" id="KW-1185">Reference proteome</keyword>
<dbReference type="InterPro" id="IPR029058">
    <property type="entry name" value="AB_hydrolase_fold"/>
</dbReference>
<feature type="domain" description="Fungal lipase-type" evidence="2">
    <location>
        <begin position="186"/>
        <end position="306"/>
    </location>
</feature>
<accession>A0ABD2JCD7</accession>
<dbReference type="Gene3D" id="3.40.50.1820">
    <property type="entry name" value="alpha/beta hydrolase"/>
    <property type="match status" value="1"/>
</dbReference>
<organism evidence="3 4">
    <name type="scientific">Heterodera trifolii</name>
    <dbReference type="NCBI Taxonomy" id="157864"/>
    <lineage>
        <taxon>Eukaryota</taxon>
        <taxon>Metazoa</taxon>
        <taxon>Ecdysozoa</taxon>
        <taxon>Nematoda</taxon>
        <taxon>Chromadorea</taxon>
        <taxon>Rhabditida</taxon>
        <taxon>Tylenchina</taxon>
        <taxon>Tylenchomorpha</taxon>
        <taxon>Tylenchoidea</taxon>
        <taxon>Heteroderidae</taxon>
        <taxon>Heteroderinae</taxon>
        <taxon>Heterodera</taxon>
    </lineage>
</organism>
<gene>
    <name evidence="3" type="ORF">niasHT_023851</name>
</gene>
<proteinExistence type="predicted"/>
<dbReference type="SUPFAM" id="SSF53474">
    <property type="entry name" value="alpha/beta-Hydrolases"/>
    <property type="match status" value="1"/>
</dbReference>
<evidence type="ECO:0000313" key="4">
    <source>
        <dbReference type="Proteomes" id="UP001620626"/>
    </source>
</evidence>
<dbReference type="PANTHER" id="PTHR45908">
    <property type="entry name" value="PROTEIN CBG11750-RELATED"/>
    <property type="match status" value="1"/>
</dbReference>
<dbReference type="Proteomes" id="UP001620626">
    <property type="component" value="Unassembled WGS sequence"/>
</dbReference>
<dbReference type="Pfam" id="PF01764">
    <property type="entry name" value="Lipase_3"/>
    <property type="match status" value="1"/>
</dbReference>
<dbReference type="EMBL" id="JBICBT010001002">
    <property type="protein sequence ID" value="KAL3088291.1"/>
    <property type="molecule type" value="Genomic_DNA"/>
</dbReference>
<sequence length="389" mass="43736">MGPLFSVRHLPIVLLLVLLLPSFLLSGMVNVCSDVKDCANCTRSFLNIFAFREYCRWCYSTNSCGGPLVCPSGVAVATRDTFKCPQKASTAKGRRYTDKLGRSLYALTLAAKQKEPSYCLKNSRSDVKVIKYYEVECDQAKNTCAGMIAVSEEAKALYVIYRDSTIDRQLLQRNPLTNVPALFGQIAAQFGAWEKFVNGSGVMTYFHGAFRSLFLDGGMKSQLMKLKETHERYRIWITGHSLGGSLASMTALYLVNQSMFPADRVKLVTFGEPRTGNLNFAKAVEQNVPFRYRVINRNDIVTNIPQSVDPDGLLLTMASAERQPFFYRFGIFYPQGMEKREAEFSICENPEDHHCRSLPLAVDANDHLNYFGVNSEEYLKAGCPRDMLL</sequence>